<name>A0A3N4Z6Y4_9MICO</name>
<dbReference type="EMBL" id="RKRA01000001">
    <property type="protein sequence ID" value="RPF26930.1"/>
    <property type="molecule type" value="Genomic_DNA"/>
</dbReference>
<keyword evidence="1" id="KW-0812">Transmembrane</keyword>
<reference evidence="2 3" key="1">
    <citation type="submission" date="2018-11" db="EMBL/GenBank/DDBJ databases">
        <title>Sequencing the genomes of 1000 actinobacteria strains.</title>
        <authorList>
            <person name="Klenk H.-P."/>
        </authorList>
    </citation>
    <scope>NUCLEOTIDE SEQUENCE [LARGE SCALE GENOMIC DNA]</scope>
    <source>
        <strain evidence="2 3">DSM 14418</strain>
    </source>
</reference>
<dbReference type="Proteomes" id="UP000280726">
    <property type="component" value="Unassembled WGS sequence"/>
</dbReference>
<comment type="caution">
    <text evidence="2">The sequence shown here is derived from an EMBL/GenBank/DDBJ whole genome shotgun (WGS) entry which is preliminary data.</text>
</comment>
<sequence length="55" mass="6115">MGAGAGVLALVAGEYRVIAVEWLEVALFAIFWVLETARTWTRLPARRMDPSVTRP</sequence>
<gene>
    <name evidence="2" type="ORF">EDD32_1390</name>
</gene>
<evidence type="ECO:0000313" key="2">
    <source>
        <dbReference type="EMBL" id="RPF26930.1"/>
    </source>
</evidence>
<protein>
    <submittedName>
        <fullName evidence="2">Uncharacterized protein</fullName>
    </submittedName>
</protein>
<keyword evidence="1" id="KW-0472">Membrane</keyword>
<accession>A0A3N4Z6Y4</accession>
<evidence type="ECO:0000313" key="3">
    <source>
        <dbReference type="Proteomes" id="UP000280726"/>
    </source>
</evidence>
<feature type="transmembrane region" description="Helical" evidence="1">
    <location>
        <begin position="15"/>
        <end position="34"/>
    </location>
</feature>
<organism evidence="2 3">
    <name type="scientific">Georgenia muralis</name>
    <dbReference type="NCBI Taxonomy" id="154117"/>
    <lineage>
        <taxon>Bacteria</taxon>
        <taxon>Bacillati</taxon>
        <taxon>Actinomycetota</taxon>
        <taxon>Actinomycetes</taxon>
        <taxon>Micrococcales</taxon>
        <taxon>Bogoriellaceae</taxon>
        <taxon>Georgenia</taxon>
    </lineage>
</organism>
<dbReference type="AlphaFoldDB" id="A0A3N4Z6Y4"/>
<keyword evidence="1" id="KW-1133">Transmembrane helix</keyword>
<proteinExistence type="predicted"/>
<keyword evidence="3" id="KW-1185">Reference proteome</keyword>
<evidence type="ECO:0000256" key="1">
    <source>
        <dbReference type="SAM" id="Phobius"/>
    </source>
</evidence>